<dbReference type="GO" id="GO:0005886">
    <property type="term" value="C:plasma membrane"/>
    <property type="evidence" value="ECO:0007669"/>
    <property type="project" value="UniProtKB-SubCell"/>
</dbReference>
<feature type="binding site" evidence="18">
    <location>
        <position position="71"/>
    </location>
    <ligand>
        <name>[4Fe-4S] cluster</name>
        <dbReference type="ChEBI" id="CHEBI:49883"/>
        <label>1</label>
    </ligand>
</feature>
<comment type="subunit">
    <text evidence="17">Heterotetramer of 2 PreA and 2 PreT subunits.</text>
</comment>
<dbReference type="Pfam" id="PF13187">
    <property type="entry name" value="Fer4_9"/>
    <property type="match status" value="1"/>
</dbReference>
<evidence type="ECO:0000256" key="18">
    <source>
        <dbReference type="HAMAP-Rule" id="MF_00463"/>
    </source>
</evidence>
<dbReference type="InterPro" id="IPR023753">
    <property type="entry name" value="FAD/NAD-binding_dom"/>
</dbReference>
<feature type="domain" description="4Fe-4S" evidence="20">
    <location>
        <begin position="29"/>
        <end position="88"/>
    </location>
</feature>
<dbReference type="InterPro" id="IPR007202">
    <property type="entry name" value="4Fe-4S_dom"/>
</dbReference>
<evidence type="ECO:0000313" key="21">
    <source>
        <dbReference type="EMBL" id="QCQ23305.1"/>
    </source>
</evidence>
<dbReference type="InterPro" id="IPR028261">
    <property type="entry name" value="DPD_II"/>
</dbReference>
<comment type="catalytic activity">
    <reaction evidence="15">
        <text>5,6-dihydrouracil + NAD(+) = uracil + NADH + H(+)</text>
        <dbReference type="Rhea" id="RHEA:20189"/>
        <dbReference type="ChEBI" id="CHEBI:15378"/>
        <dbReference type="ChEBI" id="CHEBI:15901"/>
        <dbReference type="ChEBI" id="CHEBI:17568"/>
        <dbReference type="ChEBI" id="CHEBI:57540"/>
        <dbReference type="ChEBI" id="CHEBI:57945"/>
        <dbReference type="EC" id="1.3.1.1"/>
    </reaction>
</comment>
<keyword evidence="6 18" id="KW-0479">Metal-binding</keyword>
<comment type="subcellular location">
    <subcellularLocation>
        <location evidence="18">Cell membrane</location>
    </subcellularLocation>
</comment>
<feature type="binding site" evidence="18">
    <location>
        <position position="144"/>
    </location>
    <ligand>
        <name>[4Fe-4S] cluster</name>
        <dbReference type="ChEBI" id="CHEBI:49883"/>
        <label>2</label>
    </ligand>
</feature>
<proteinExistence type="inferred from homology"/>
<feature type="binding site" evidence="18">
    <location>
        <position position="138"/>
    </location>
    <ligand>
        <name>[4Fe-4S] cluster</name>
        <dbReference type="ChEBI" id="CHEBI:49883"/>
        <label>2</label>
    </ligand>
</feature>
<evidence type="ECO:0000256" key="13">
    <source>
        <dbReference type="ARBA" id="ARBA00023136"/>
    </source>
</evidence>
<evidence type="ECO:0000259" key="19">
    <source>
        <dbReference type="PROSITE" id="PS51379"/>
    </source>
</evidence>
<dbReference type="InterPro" id="IPR017896">
    <property type="entry name" value="4Fe4S_Fe-S-bd"/>
</dbReference>
<evidence type="ECO:0000256" key="15">
    <source>
        <dbReference type="ARBA" id="ARBA00048792"/>
    </source>
</evidence>
<feature type="binding site" evidence="18">
    <location>
        <position position="148"/>
    </location>
    <ligand>
        <name>[4Fe-4S] cluster</name>
        <dbReference type="ChEBI" id="CHEBI:49883"/>
        <label>3</label>
    </ligand>
</feature>
<evidence type="ECO:0000256" key="2">
    <source>
        <dbReference type="ARBA" id="ARBA00022448"/>
    </source>
</evidence>
<comment type="function">
    <text evidence="16">Involved in pyrimidine base degradation. Catalyzes physiologically the reduction of uracil to 5,6-dihydrouracil (DHU) by using NADH as a specific cosubstrate. It also catalyzes the reverse reaction and the reduction of thymine to 5,6-dihydrothymine (DHT).</text>
</comment>
<evidence type="ECO:0000256" key="3">
    <source>
        <dbReference type="ARBA" id="ARBA00022485"/>
    </source>
</evidence>
<evidence type="ECO:0000313" key="22">
    <source>
        <dbReference type="Proteomes" id="UP000298602"/>
    </source>
</evidence>
<dbReference type="KEGG" id="dax:FDQ92_14660"/>
<dbReference type="InterPro" id="IPR011005">
    <property type="entry name" value="Dihydropteroate_synth-like_sf"/>
</dbReference>
<keyword evidence="4" id="KW-0285">Flavoprotein</keyword>
<comment type="similarity">
    <text evidence="18">Belongs to the 4Fe4S bacterial-type ferredoxin family. RnfB subfamily.</text>
</comment>
<feature type="binding site" evidence="18">
    <location>
        <position position="174"/>
    </location>
    <ligand>
        <name>[4Fe-4S] cluster</name>
        <dbReference type="ChEBI" id="CHEBI:49883"/>
        <label>3</label>
    </ligand>
</feature>
<protein>
    <recommendedName>
        <fullName evidence="18">Ion-translocating oxidoreductase complex subunit B</fullName>
        <ecNumber evidence="18">7.-.-.-</ecNumber>
    </recommendedName>
    <alternativeName>
        <fullName evidence="18">Rnf electron transport complex subunit B</fullName>
    </alternativeName>
</protein>
<dbReference type="EC" id="7.-.-.-" evidence="18"/>
<dbReference type="CDD" id="cd10549">
    <property type="entry name" value="MtMvhB_like"/>
    <property type="match status" value="1"/>
</dbReference>
<dbReference type="SUPFAM" id="SSF46548">
    <property type="entry name" value="alpha-helical ferredoxin"/>
    <property type="match status" value="2"/>
</dbReference>
<dbReference type="Gene3D" id="3.50.50.60">
    <property type="entry name" value="FAD/NAD(P)-binding domain"/>
    <property type="match status" value="2"/>
</dbReference>
<keyword evidence="7 18" id="KW-0677">Repeat</keyword>
<dbReference type="SUPFAM" id="SSF54862">
    <property type="entry name" value="4Fe-4S ferredoxins"/>
    <property type="match status" value="1"/>
</dbReference>
<accession>A0A4P8L7X1</accession>
<reference evidence="21 22" key="1">
    <citation type="submission" date="2019-05" db="EMBL/GenBank/DDBJ databases">
        <title>The Complete Genome Sequence of the n-alkane-degrading Desulfoglaeba alkanexedens ALDC reveals multiple alkylsuccinate synthase gene clusters.</title>
        <authorList>
            <person name="Callaghan A.V."/>
            <person name="Davidova I.A."/>
            <person name="Duncan K.E."/>
            <person name="Morris B."/>
            <person name="McInerney M.J."/>
        </authorList>
    </citation>
    <scope>NUCLEOTIDE SEQUENCE [LARGE SCALE GENOMIC DNA]</scope>
    <source>
        <strain evidence="21 22">ALDC</strain>
    </source>
</reference>
<dbReference type="GO" id="GO:0004159">
    <property type="term" value="F:dihydropyrimidine dehydrogenase (NAD+) activity"/>
    <property type="evidence" value="ECO:0007669"/>
    <property type="project" value="UniProtKB-EC"/>
</dbReference>
<dbReference type="EMBL" id="CP040098">
    <property type="protein sequence ID" value="QCQ23305.1"/>
    <property type="molecule type" value="Genomic_DNA"/>
</dbReference>
<keyword evidence="3 18" id="KW-0004">4Fe-4S</keyword>
<dbReference type="InterPro" id="IPR009051">
    <property type="entry name" value="Helical_ferredxn"/>
</dbReference>
<name>A0A4P8L7X1_9BACT</name>
<feature type="binding site" evidence="18">
    <location>
        <position position="168"/>
    </location>
    <ligand>
        <name>[4Fe-4S] cluster</name>
        <dbReference type="ChEBI" id="CHEBI:49883"/>
        <label>3</label>
    </ligand>
</feature>
<keyword evidence="13 18" id="KW-0472">Membrane</keyword>
<dbReference type="InterPro" id="IPR017900">
    <property type="entry name" value="4Fe4S_Fe_S_CS"/>
</dbReference>
<dbReference type="PRINTS" id="PR00419">
    <property type="entry name" value="ADXRDTASE"/>
</dbReference>
<feature type="region of interest" description="Hydrophobic" evidence="18">
    <location>
        <begin position="1"/>
        <end position="23"/>
    </location>
</feature>
<dbReference type="RefSeq" id="WP_137425584.1">
    <property type="nucleotide sequence ID" value="NZ_CP040098.1"/>
</dbReference>
<feature type="binding site" evidence="18">
    <location>
        <position position="171"/>
    </location>
    <ligand>
        <name>[4Fe-4S] cluster</name>
        <dbReference type="ChEBI" id="CHEBI:49883"/>
        <label>3</label>
    </ligand>
</feature>
<dbReference type="Proteomes" id="UP000298602">
    <property type="component" value="Chromosome"/>
</dbReference>
<comment type="catalytic activity">
    <reaction evidence="14">
        <text>5,6-dihydrothymine + NAD(+) = thymine + NADH + H(+)</text>
        <dbReference type="Rhea" id="RHEA:28791"/>
        <dbReference type="ChEBI" id="CHEBI:15378"/>
        <dbReference type="ChEBI" id="CHEBI:17821"/>
        <dbReference type="ChEBI" id="CHEBI:27468"/>
        <dbReference type="ChEBI" id="CHEBI:57540"/>
        <dbReference type="ChEBI" id="CHEBI:57945"/>
        <dbReference type="EC" id="1.3.1.1"/>
    </reaction>
</comment>
<keyword evidence="9 18" id="KW-0249">Electron transport</keyword>
<dbReference type="OrthoDB" id="9803192at2"/>
<evidence type="ECO:0000256" key="16">
    <source>
        <dbReference type="ARBA" id="ARBA00049578"/>
    </source>
</evidence>
<feature type="binding site" evidence="18">
    <location>
        <position position="178"/>
    </location>
    <ligand>
        <name>[4Fe-4S] cluster</name>
        <dbReference type="ChEBI" id="CHEBI:49883"/>
        <label>2</label>
    </ligand>
</feature>
<dbReference type="Gene3D" id="1.10.1060.10">
    <property type="entry name" value="Alpha-helical ferredoxin"/>
    <property type="match status" value="1"/>
</dbReference>
<dbReference type="NCBIfam" id="TIGR01944">
    <property type="entry name" value="rnfB"/>
    <property type="match status" value="1"/>
</dbReference>
<evidence type="ECO:0000256" key="1">
    <source>
        <dbReference type="ARBA" id="ARBA00001917"/>
    </source>
</evidence>
<evidence type="ECO:0000256" key="6">
    <source>
        <dbReference type="ARBA" id="ARBA00022723"/>
    </source>
</evidence>
<dbReference type="PANTHER" id="PTHR43073">
    <property type="entry name" value="DIHYDROPYRIMIDINE DEHYDROGENASE [NADP(+)]"/>
    <property type="match status" value="1"/>
</dbReference>
<dbReference type="GO" id="GO:0022900">
    <property type="term" value="P:electron transport chain"/>
    <property type="evidence" value="ECO:0007669"/>
    <property type="project" value="UniProtKB-UniRule"/>
</dbReference>
<keyword evidence="5" id="KW-0288">FMN</keyword>
<evidence type="ECO:0000256" key="4">
    <source>
        <dbReference type="ARBA" id="ARBA00022630"/>
    </source>
</evidence>
<keyword evidence="8 18" id="KW-1278">Translocase</keyword>
<feature type="binding site" evidence="18">
    <location>
        <position position="46"/>
    </location>
    <ligand>
        <name>[4Fe-4S] cluster</name>
        <dbReference type="ChEBI" id="CHEBI:49883"/>
        <label>1</label>
    </ligand>
</feature>
<comment type="caution">
    <text evidence="18">Lacks conserved residue(s) required for the propagation of feature annotation.</text>
</comment>
<evidence type="ECO:0000256" key="11">
    <source>
        <dbReference type="ARBA" id="ARBA00023004"/>
    </source>
</evidence>
<dbReference type="Gene3D" id="3.20.20.20">
    <property type="entry name" value="Dihydropteroate synthase-like"/>
    <property type="match status" value="1"/>
</dbReference>
<dbReference type="InterPro" id="IPR036188">
    <property type="entry name" value="FAD/NAD-bd_sf"/>
</dbReference>
<dbReference type="PANTHER" id="PTHR43073:SF2">
    <property type="entry name" value="DIHYDROPYRIMIDINE DEHYDROGENASE [NADP(+)]"/>
    <property type="match status" value="1"/>
</dbReference>
<dbReference type="GO" id="GO:0051539">
    <property type="term" value="F:4 iron, 4 sulfur cluster binding"/>
    <property type="evidence" value="ECO:0007669"/>
    <property type="project" value="UniProtKB-UniRule"/>
</dbReference>
<dbReference type="HAMAP" id="MF_00463">
    <property type="entry name" value="RsxB_RnfB"/>
    <property type="match status" value="1"/>
</dbReference>
<feature type="binding site" evidence="18">
    <location>
        <position position="134"/>
    </location>
    <ligand>
        <name>[4Fe-4S] cluster</name>
        <dbReference type="ChEBI" id="CHEBI:49883"/>
        <label>2</label>
    </ligand>
</feature>
<keyword evidence="11 18" id="KW-0408">Iron</keyword>
<comment type="function">
    <text evidence="18">Part of a membrane-bound complex that couples electron transfer with translocation of ions across the membrane.</text>
</comment>
<feature type="domain" description="4Fe-4S ferredoxin-type" evidence="19">
    <location>
        <begin position="159"/>
        <end position="188"/>
    </location>
</feature>
<dbReference type="Pfam" id="PF14691">
    <property type="entry name" value="Fer4_20"/>
    <property type="match status" value="1"/>
</dbReference>
<reference evidence="21 22" key="2">
    <citation type="submission" date="2019-05" db="EMBL/GenBank/DDBJ databases">
        <authorList>
            <person name="Suflita J.M."/>
            <person name="Marks C.R."/>
        </authorList>
    </citation>
    <scope>NUCLEOTIDE SEQUENCE [LARGE SCALE GENOMIC DNA]</scope>
    <source>
        <strain evidence="21 22">ALDC</strain>
    </source>
</reference>
<evidence type="ECO:0000256" key="17">
    <source>
        <dbReference type="ARBA" id="ARBA00049714"/>
    </source>
</evidence>
<feature type="domain" description="4Fe-4S ferredoxin-type" evidence="19">
    <location>
        <begin position="129"/>
        <end position="158"/>
    </location>
</feature>
<organism evidence="21 22">
    <name type="scientific">Desulfoglaeba alkanexedens ALDC</name>
    <dbReference type="NCBI Taxonomy" id="980445"/>
    <lineage>
        <taxon>Bacteria</taxon>
        <taxon>Pseudomonadati</taxon>
        <taxon>Thermodesulfobacteriota</taxon>
        <taxon>Syntrophobacteria</taxon>
        <taxon>Syntrophobacterales</taxon>
        <taxon>Syntrophobacteraceae</taxon>
        <taxon>Desulfoglaeba</taxon>
    </lineage>
</organism>
<dbReference type="Pfam" id="PF04060">
    <property type="entry name" value="FeS"/>
    <property type="match status" value="1"/>
</dbReference>
<dbReference type="GO" id="GO:0046872">
    <property type="term" value="F:metal ion binding"/>
    <property type="evidence" value="ECO:0007669"/>
    <property type="project" value="UniProtKB-KW"/>
</dbReference>
<gene>
    <name evidence="18" type="primary">rnfB</name>
    <name evidence="21" type="ORF">FDQ92_14660</name>
</gene>
<dbReference type="SUPFAM" id="SSF51971">
    <property type="entry name" value="Nucleotide-binding domain"/>
    <property type="match status" value="1"/>
</dbReference>
<keyword evidence="10" id="KW-0560">Oxidoreductase</keyword>
<evidence type="ECO:0000256" key="12">
    <source>
        <dbReference type="ARBA" id="ARBA00023014"/>
    </source>
</evidence>
<evidence type="ECO:0000256" key="8">
    <source>
        <dbReference type="ARBA" id="ARBA00022967"/>
    </source>
</evidence>
<evidence type="ECO:0000259" key="20">
    <source>
        <dbReference type="PROSITE" id="PS51656"/>
    </source>
</evidence>
<dbReference type="PROSITE" id="PS00198">
    <property type="entry name" value="4FE4S_FER_1"/>
    <property type="match status" value="1"/>
</dbReference>
<feature type="binding site" evidence="18">
    <location>
        <position position="49"/>
    </location>
    <ligand>
        <name>[4Fe-4S] cluster</name>
        <dbReference type="ChEBI" id="CHEBI:49883"/>
        <label>1</label>
    </ligand>
</feature>
<keyword evidence="18" id="KW-1003">Cell membrane</keyword>
<keyword evidence="22" id="KW-1185">Reference proteome</keyword>
<feature type="binding site" evidence="18">
    <location>
        <position position="54"/>
    </location>
    <ligand>
        <name>[4Fe-4S] cluster</name>
        <dbReference type="ChEBI" id="CHEBI:49883"/>
        <label>1</label>
    </ligand>
</feature>
<sequence>MLSAVLAIGGIGFVAGLGLAVASKVFYVFVDPKITAVEEALPGANCGGCGFPGCSAAAEAIATGKAPPNICVAGGPAVHARVAQILGVEVKEVEPQIARPGCYYGPDAADLKYIYDGVNDCRAAALLSGGSKVCPIGCLGLGTCVRACPFNALSMGPDGLPVVNTALCTGCGTCERVCPKHIITLSSNSRRITQEYTTQECTAPCQRACPAGIDIPAYIYAVSQGNYLEAVRVIKEKNPLPLVCGRICVHPCEFECRRNLVDEPVAINHIKRFAADYEMKSGRRLPIVKAPATGNRVAVVGGGAEGLTAAYFLARLGHEPTVFEAMDKLGGLLQTIIPDSRLPKDVLDWEIQGILEAGVEARTHHKLGRDFTIAELLRQGFSAVFVATGGWDTQVASGLTQEPMEVLPGVRLLVPFTLASFSGKKIEVGKKVMIVGGGNASLDAARMCRELGAETVHVVFRGRAEDLPFGPEDLQAAERENIHVHYRSALLSMMGTDSRLTHVELARLEAGSATDSLERLRETSPAERLEVDTLITGAGRFPELIYATRKADEETGVESATEVLWETVVPYAGPFAQEDVGIFRPGEATTDYKAVVEAIGAGRRGAISVHRKLMGEAVEPPPNMIRRRTYVLTVDALEPVPRSPREPMPELPLEERLMHPDAEVELGYSEEQARREAARCLRCGLICYRRPSDERSAA</sequence>
<comment type="cofactor">
    <cofactor evidence="1">
        <name>FMN</name>
        <dbReference type="ChEBI" id="CHEBI:58210"/>
    </cofactor>
</comment>
<evidence type="ECO:0000256" key="10">
    <source>
        <dbReference type="ARBA" id="ARBA00023002"/>
    </source>
</evidence>
<evidence type="ECO:0000256" key="14">
    <source>
        <dbReference type="ARBA" id="ARBA00047685"/>
    </source>
</evidence>
<dbReference type="PROSITE" id="PS51379">
    <property type="entry name" value="4FE4S_FER_2"/>
    <property type="match status" value="2"/>
</dbReference>
<dbReference type="AlphaFoldDB" id="A0A4P8L7X1"/>
<evidence type="ECO:0000256" key="5">
    <source>
        <dbReference type="ARBA" id="ARBA00022643"/>
    </source>
</evidence>
<comment type="cofactor">
    <cofactor evidence="18">
        <name>[4Fe-4S] cluster</name>
        <dbReference type="ChEBI" id="CHEBI:49883"/>
    </cofactor>
    <text evidence="18">Binds 3 [4Fe-4S] clusters.</text>
</comment>
<evidence type="ECO:0000256" key="7">
    <source>
        <dbReference type="ARBA" id="ARBA00022737"/>
    </source>
</evidence>
<keyword evidence="12 18" id="KW-0411">Iron-sulfur</keyword>
<dbReference type="GO" id="GO:0009055">
    <property type="term" value="F:electron transfer activity"/>
    <property type="evidence" value="ECO:0007669"/>
    <property type="project" value="InterPro"/>
</dbReference>
<dbReference type="Pfam" id="PF07992">
    <property type="entry name" value="Pyr_redox_2"/>
    <property type="match status" value="1"/>
</dbReference>
<dbReference type="PROSITE" id="PS51656">
    <property type="entry name" value="4FE4S"/>
    <property type="match status" value="1"/>
</dbReference>
<evidence type="ECO:0000256" key="9">
    <source>
        <dbReference type="ARBA" id="ARBA00022982"/>
    </source>
</evidence>
<comment type="subunit">
    <text evidence="18">The complex is composed of six subunits: RnfA, RnfB, RnfC, RnfD, RnfE and RnfG.</text>
</comment>
<dbReference type="InterPro" id="IPR010207">
    <property type="entry name" value="Elect_transpt_cplx_RnfB/RsxB"/>
</dbReference>
<keyword evidence="2 18" id="KW-0813">Transport</keyword>